<feature type="transmembrane region" description="Helical" evidence="7">
    <location>
        <begin position="292"/>
        <end position="318"/>
    </location>
</feature>
<accession>A0ABV7GS48</accession>
<keyword evidence="10" id="KW-1185">Reference proteome</keyword>
<feature type="transmembrane region" description="Helical" evidence="7">
    <location>
        <begin position="139"/>
        <end position="162"/>
    </location>
</feature>
<dbReference type="SUPFAM" id="SSF161098">
    <property type="entry name" value="MetI-like"/>
    <property type="match status" value="1"/>
</dbReference>
<name>A0ABV7GS48_9RHOB</name>
<dbReference type="Pfam" id="PF00528">
    <property type="entry name" value="BPD_transp_1"/>
    <property type="match status" value="1"/>
</dbReference>
<feature type="transmembrane region" description="Helical" evidence="7">
    <location>
        <begin position="12"/>
        <end position="30"/>
    </location>
</feature>
<feature type="transmembrane region" description="Helical" evidence="7">
    <location>
        <begin position="246"/>
        <end position="272"/>
    </location>
</feature>
<feature type="domain" description="ABC transmembrane type-1" evidence="8">
    <location>
        <begin position="100"/>
        <end position="315"/>
    </location>
</feature>
<dbReference type="PROSITE" id="PS50928">
    <property type="entry name" value="ABC_TM1"/>
    <property type="match status" value="1"/>
</dbReference>
<keyword evidence="2 7" id="KW-0813">Transport</keyword>
<organism evidence="9 10">
    <name type="scientific">Psychromarinibacter halotolerans</name>
    <dbReference type="NCBI Taxonomy" id="1775175"/>
    <lineage>
        <taxon>Bacteria</taxon>
        <taxon>Pseudomonadati</taxon>
        <taxon>Pseudomonadota</taxon>
        <taxon>Alphaproteobacteria</taxon>
        <taxon>Rhodobacterales</taxon>
        <taxon>Paracoccaceae</taxon>
        <taxon>Psychromarinibacter</taxon>
    </lineage>
</organism>
<comment type="subcellular location">
    <subcellularLocation>
        <location evidence="1 7">Cell membrane</location>
        <topology evidence="1 7">Multi-pass membrane protein</topology>
    </subcellularLocation>
</comment>
<evidence type="ECO:0000313" key="10">
    <source>
        <dbReference type="Proteomes" id="UP001595632"/>
    </source>
</evidence>
<keyword evidence="5 7" id="KW-1133">Transmembrane helix</keyword>
<dbReference type="InterPro" id="IPR000515">
    <property type="entry name" value="MetI-like"/>
</dbReference>
<evidence type="ECO:0000256" key="1">
    <source>
        <dbReference type="ARBA" id="ARBA00004651"/>
    </source>
</evidence>
<dbReference type="PANTHER" id="PTHR43163:SF9">
    <property type="entry name" value="ABC TRANSPORTER PERMEASE PROTEIN"/>
    <property type="match status" value="1"/>
</dbReference>
<comment type="caution">
    <text evidence="9">The sequence shown here is derived from an EMBL/GenBank/DDBJ whole genome shotgun (WGS) entry which is preliminary data.</text>
</comment>
<dbReference type="Proteomes" id="UP001595632">
    <property type="component" value="Unassembled WGS sequence"/>
</dbReference>
<evidence type="ECO:0000256" key="5">
    <source>
        <dbReference type="ARBA" id="ARBA00022989"/>
    </source>
</evidence>
<dbReference type="InterPro" id="IPR045621">
    <property type="entry name" value="BPD_transp_1_N"/>
</dbReference>
<comment type="similarity">
    <text evidence="7">Belongs to the binding-protein-dependent transport system permease family.</text>
</comment>
<keyword evidence="3" id="KW-1003">Cell membrane</keyword>
<evidence type="ECO:0000256" key="6">
    <source>
        <dbReference type="ARBA" id="ARBA00023136"/>
    </source>
</evidence>
<evidence type="ECO:0000256" key="4">
    <source>
        <dbReference type="ARBA" id="ARBA00022692"/>
    </source>
</evidence>
<dbReference type="PANTHER" id="PTHR43163">
    <property type="entry name" value="DIPEPTIDE TRANSPORT SYSTEM PERMEASE PROTEIN DPPB-RELATED"/>
    <property type="match status" value="1"/>
</dbReference>
<keyword evidence="4 7" id="KW-0812">Transmembrane</keyword>
<reference evidence="10" key="1">
    <citation type="journal article" date="2019" name="Int. J. Syst. Evol. Microbiol.">
        <title>The Global Catalogue of Microorganisms (GCM) 10K type strain sequencing project: providing services to taxonomists for standard genome sequencing and annotation.</title>
        <authorList>
            <consortium name="The Broad Institute Genomics Platform"/>
            <consortium name="The Broad Institute Genome Sequencing Center for Infectious Disease"/>
            <person name="Wu L."/>
            <person name="Ma J."/>
        </authorList>
    </citation>
    <scope>NUCLEOTIDE SEQUENCE [LARGE SCALE GENOMIC DNA]</scope>
    <source>
        <strain evidence="10">KCTC 52366</strain>
    </source>
</reference>
<proteinExistence type="inferred from homology"/>
<sequence length="325" mass="35158">MRSFLPFILRRLARAILVVLAVAVINFVIIQSAPGDAASVLAGEAGAGDTQYVEDLREQLGLDRPFHVQLGRYMSSLLTGDLGYSMRHNMPVVDLIMDRLPATILLVVVSILFATVVGSLMGLLAGFNRGKWPDMVVSVLALIGYATPLFWLGLMLVMIFSLNLRLLPSSGMATVGAGGNAWDHALDVGRHLIMPATTLGLFYLATYARIVRASTLDILGMDYVKVAISKGASRLRIAIFHVMRNAMLPVLTIFGVQFATALGGAVVIEVVFGWPGIGRLAQEALLQRDVNLLLGVLFFSAILVSLVNLIVDILYTVVDPRITLQ</sequence>
<keyword evidence="6 7" id="KW-0472">Membrane</keyword>
<dbReference type="Gene3D" id="1.10.3720.10">
    <property type="entry name" value="MetI-like"/>
    <property type="match status" value="1"/>
</dbReference>
<evidence type="ECO:0000256" key="7">
    <source>
        <dbReference type="RuleBase" id="RU363032"/>
    </source>
</evidence>
<dbReference type="EMBL" id="JBHRTB010000010">
    <property type="protein sequence ID" value="MFC3144469.1"/>
    <property type="molecule type" value="Genomic_DNA"/>
</dbReference>
<dbReference type="RefSeq" id="WP_275633826.1">
    <property type="nucleotide sequence ID" value="NZ_JARGYD010000006.1"/>
</dbReference>
<dbReference type="InterPro" id="IPR035906">
    <property type="entry name" value="MetI-like_sf"/>
</dbReference>
<protein>
    <submittedName>
        <fullName evidence="9">ABC transporter permease</fullName>
    </submittedName>
</protein>
<dbReference type="Pfam" id="PF19300">
    <property type="entry name" value="BPD_transp_1_N"/>
    <property type="match status" value="1"/>
</dbReference>
<feature type="transmembrane region" description="Helical" evidence="7">
    <location>
        <begin position="104"/>
        <end position="127"/>
    </location>
</feature>
<evidence type="ECO:0000256" key="2">
    <source>
        <dbReference type="ARBA" id="ARBA00022448"/>
    </source>
</evidence>
<dbReference type="CDD" id="cd06261">
    <property type="entry name" value="TM_PBP2"/>
    <property type="match status" value="1"/>
</dbReference>
<gene>
    <name evidence="9" type="ORF">ACFOGP_17220</name>
</gene>
<evidence type="ECO:0000259" key="8">
    <source>
        <dbReference type="PROSITE" id="PS50928"/>
    </source>
</evidence>
<feature type="transmembrane region" description="Helical" evidence="7">
    <location>
        <begin position="192"/>
        <end position="211"/>
    </location>
</feature>
<evidence type="ECO:0000313" key="9">
    <source>
        <dbReference type="EMBL" id="MFC3144469.1"/>
    </source>
</evidence>
<evidence type="ECO:0000256" key="3">
    <source>
        <dbReference type="ARBA" id="ARBA00022475"/>
    </source>
</evidence>